<accession>A0ABU1JFQ1</accession>
<name>A0ABU1JFQ1_9MICC</name>
<organism evidence="2 3">
    <name type="scientific">Arthrobacter russicus</name>
    <dbReference type="NCBI Taxonomy" id="172040"/>
    <lineage>
        <taxon>Bacteria</taxon>
        <taxon>Bacillati</taxon>
        <taxon>Actinomycetota</taxon>
        <taxon>Actinomycetes</taxon>
        <taxon>Micrococcales</taxon>
        <taxon>Micrococcaceae</taxon>
        <taxon>Arthrobacter</taxon>
    </lineage>
</organism>
<proteinExistence type="predicted"/>
<dbReference type="RefSeq" id="WP_309800972.1">
    <property type="nucleotide sequence ID" value="NZ_BAAAHY010000006.1"/>
</dbReference>
<comment type="caution">
    <text evidence="2">The sequence shown here is derived from an EMBL/GenBank/DDBJ whole genome shotgun (WGS) entry which is preliminary data.</text>
</comment>
<evidence type="ECO:0000256" key="1">
    <source>
        <dbReference type="SAM" id="Phobius"/>
    </source>
</evidence>
<feature type="transmembrane region" description="Helical" evidence="1">
    <location>
        <begin position="6"/>
        <end position="27"/>
    </location>
</feature>
<evidence type="ECO:0000313" key="2">
    <source>
        <dbReference type="EMBL" id="MDR6271265.1"/>
    </source>
</evidence>
<evidence type="ECO:0000313" key="3">
    <source>
        <dbReference type="Proteomes" id="UP001185069"/>
    </source>
</evidence>
<keyword evidence="1" id="KW-1133">Transmembrane helix</keyword>
<keyword evidence="1" id="KW-0472">Membrane</keyword>
<dbReference type="Proteomes" id="UP001185069">
    <property type="component" value="Unassembled WGS sequence"/>
</dbReference>
<dbReference type="EMBL" id="JAVDQF010000001">
    <property type="protein sequence ID" value="MDR6271265.1"/>
    <property type="molecule type" value="Genomic_DNA"/>
</dbReference>
<keyword evidence="1" id="KW-0812">Transmembrane</keyword>
<reference evidence="2 3" key="1">
    <citation type="submission" date="2023-07" db="EMBL/GenBank/DDBJ databases">
        <title>Sequencing the genomes of 1000 actinobacteria strains.</title>
        <authorList>
            <person name="Klenk H.-P."/>
        </authorList>
    </citation>
    <scope>NUCLEOTIDE SEQUENCE [LARGE SCALE GENOMIC DNA]</scope>
    <source>
        <strain evidence="2 3">DSM 14555</strain>
    </source>
</reference>
<keyword evidence="3" id="KW-1185">Reference proteome</keyword>
<gene>
    <name evidence="2" type="ORF">JOE69_003503</name>
</gene>
<sequence length="191" mass="21788">MDPVAIVASAFGGAIITGLVGLITHTLTGRREQKRWILDQKYRVYVDFLREVEMQNRYYRKICNSTFREGAKMLLHSDSPSRTTDIQEILLLAHFRLAYKVLLWSRTHVALVELLQATIQTETDQLHTNPQFLAQPLIASPEMVAAQEAESAASIAMLNAVRKELGFTEPLVDRVHDWVRKKRQKTEDSAL</sequence>
<protein>
    <submittedName>
        <fullName evidence="2">Uncharacterized protein</fullName>
    </submittedName>
</protein>